<feature type="transmembrane region" description="Helical" evidence="6">
    <location>
        <begin position="75"/>
        <end position="95"/>
    </location>
</feature>
<gene>
    <name evidence="7" type="ORF">F3Y22_tig00001120pilonHSYRG00011</name>
</gene>
<evidence type="ECO:0000313" key="7">
    <source>
        <dbReference type="EMBL" id="KAE8733463.1"/>
    </source>
</evidence>
<dbReference type="InterPro" id="IPR000109">
    <property type="entry name" value="POT_fam"/>
</dbReference>
<evidence type="ECO:0000256" key="4">
    <source>
        <dbReference type="ARBA" id="ARBA00022989"/>
    </source>
</evidence>
<feature type="transmembrane region" description="Helical" evidence="6">
    <location>
        <begin position="136"/>
        <end position="158"/>
    </location>
</feature>
<dbReference type="EMBL" id="VEPZ02000094">
    <property type="protein sequence ID" value="KAE8733463.1"/>
    <property type="molecule type" value="Genomic_DNA"/>
</dbReference>
<dbReference type="Pfam" id="PF00854">
    <property type="entry name" value="PTR2"/>
    <property type="match status" value="2"/>
</dbReference>
<keyword evidence="4 6" id="KW-1133">Transmembrane helix</keyword>
<dbReference type="PANTHER" id="PTHR11654">
    <property type="entry name" value="OLIGOPEPTIDE TRANSPORTER-RELATED"/>
    <property type="match status" value="1"/>
</dbReference>
<dbReference type="Proteomes" id="UP000436088">
    <property type="component" value="Unassembled WGS sequence"/>
</dbReference>
<keyword evidence="3 6" id="KW-0812">Transmembrane</keyword>
<evidence type="ECO:0000256" key="2">
    <source>
        <dbReference type="ARBA" id="ARBA00005982"/>
    </source>
</evidence>
<dbReference type="InterPro" id="IPR018456">
    <property type="entry name" value="PTR2_symporter_CS"/>
</dbReference>
<sequence length="368" mass="40369">MMQLMVSFIIAVEVVERFAYYGIASNLITYLTGPLGQSTAAAAAAQVNAWAGASSLLPLLGAFVADTFLGQYRTIILASLVYILGLGLLTLLATLPSVNHIWWVQTLPSSFRRQTNSMHRTPSSAKPRVHSLIENLSWVLGFAIPGIVMAVGLLVFLLGTTYRFSVKRDEVSPFAGIGRVFVSASRKRKEDIMEQGEACSIREIEESKAVLRLVSIWTTSLIHAVVLAQSSTLFTKQGATMDRSITTGLKIPAATLQCFIRISVLLLIPIYDRIFVPLARSITGKPAGITMLQRIRTGIVVCYSNGDCCFGRDEEAENCLGTWVGRQATRDDSNECVVAGPSILTLWIICCVCLRWTSSFFTIRCRMN</sequence>
<feature type="transmembrane region" description="Helical" evidence="6">
    <location>
        <begin position="41"/>
        <end position="63"/>
    </location>
</feature>
<protein>
    <submittedName>
        <fullName evidence="7">Uncharacterized protein</fullName>
    </submittedName>
</protein>
<evidence type="ECO:0000256" key="6">
    <source>
        <dbReference type="SAM" id="Phobius"/>
    </source>
</evidence>
<evidence type="ECO:0000313" key="8">
    <source>
        <dbReference type="Proteomes" id="UP000436088"/>
    </source>
</evidence>
<dbReference type="GO" id="GO:0006857">
    <property type="term" value="P:oligopeptide transport"/>
    <property type="evidence" value="ECO:0007669"/>
    <property type="project" value="InterPro"/>
</dbReference>
<reference evidence="7" key="1">
    <citation type="submission" date="2019-09" db="EMBL/GenBank/DDBJ databases">
        <title>Draft genome information of white flower Hibiscus syriacus.</title>
        <authorList>
            <person name="Kim Y.-M."/>
        </authorList>
    </citation>
    <scope>NUCLEOTIDE SEQUENCE [LARGE SCALE GENOMIC DNA]</scope>
    <source>
        <strain evidence="7">YM2019G1</strain>
    </source>
</reference>
<dbReference type="GO" id="GO:0016020">
    <property type="term" value="C:membrane"/>
    <property type="evidence" value="ECO:0007669"/>
    <property type="project" value="UniProtKB-SubCell"/>
</dbReference>
<evidence type="ECO:0000256" key="5">
    <source>
        <dbReference type="ARBA" id="ARBA00023136"/>
    </source>
</evidence>
<comment type="similarity">
    <text evidence="2">Belongs to the major facilitator superfamily. Proton-dependent oligopeptide transporter (POT/PTR) (TC 2.A.17) family.</text>
</comment>
<dbReference type="InterPro" id="IPR036259">
    <property type="entry name" value="MFS_trans_sf"/>
</dbReference>
<dbReference type="AlphaFoldDB" id="A0A6A3CVW7"/>
<keyword evidence="8" id="KW-1185">Reference proteome</keyword>
<accession>A0A6A3CVW7</accession>
<dbReference type="GO" id="GO:0022857">
    <property type="term" value="F:transmembrane transporter activity"/>
    <property type="evidence" value="ECO:0007669"/>
    <property type="project" value="InterPro"/>
</dbReference>
<evidence type="ECO:0000256" key="1">
    <source>
        <dbReference type="ARBA" id="ARBA00004141"/>
    </source>
</evidence>
<organism evidence="7 8">
    <name type="scientific">Hibiscus syriacus</name>
    <name type="common">Rose of Sharon</name>
    <dbReference type="NCBI Taxonomy" id="106335"/>
    <lineage>
        <taxon>Eukaryota</taxon>
        <taxon>Viridiplantae</taxon>
        <taxon>Streptophyta</taxon>
        <taxon>Embryophyta</taxon>
        <taxon>Tracheophyta</taxon>
        <taxon>Spermatophyta</taxon>
        <taxon>Magnoliopsida</taxon>
        <taxon>eudicotyledons</taxon>
        <taxon>Gunneridae</taxon>
        <taxon>Pentapetalae</taxon>
        <taxon>rosids</taxon>
        <taxon>malvids</taxon>
        <taxon>Malvales</taxon>
        <taxon>Malvaceae</taxon>
        <taxon>Malvoideae</taxon>
        <taxon>Hibiscus</taxon>
    </lineage>
</organism>
<name>A0A6A3CVW7_HIBSY</name>
<evidence type="ECO:0000256" key="3">
    <source>
        <dbReference type="ARBA" id="ARBA00022692"/>
    </source>
</evidence>
<comment type="caution">
    <text evidence="7">The sequence shown here is derived from an EMBL/GenBank/DDBJ whole genome shotgun (WGS) entry which is preliminary data.</text>
</comment>
<dbReference type="Gene3D" id="1.20.1250.20">
    <property type="entry name" value="MFS general substrate transporter like domains"/>
    <property type="match status" value="2"/>
</dbReference>
<dbReference type="PROSITE" id="PS01022">
    <property type="entry name" value="PTR2_1"/>
    <property type="match status" value="1"/>
</dbReference>
<keyword evidence="5 6" id="KW-0472">Membrane</keyword>
<proteinExistence type="inferred from homology"/>
<comment type="subcellular location">
    <subcellularLocation>
        <location evidence="1">Membrane</location>
        <topology evidence="1">Multi-pass membrane protein</topology>
    </subcellularLocation>
</comment>